<evidence type="ECO:0000256" key="1">
    <source>
        <dbReference type="SAM" id="MobiDB-lite"/>
    </source>
</evidence>
<feature type="compositionally biased region" description="Basic and acidic residues" evidence="1">
    <location>
        <begin position="43"/>
        <end position="57"/>
    </location>
</feature>
<gene>
    <name evidence="2" type="ORF">H8B17_09250</name>
</gene>
<protein>
    <submittedName>
        <fullName evidence="2">Uncharacterized protein</fullName>
    </submittedName>
</protein>
<keyword evidence="3" id="KW-1185">Reference proteome</keyword>
<dbReference type="Proteomes" id="UP000606494">
    <property type="component" value="Unassembled WGS sequence"/>
</dbReference>
<proteinExistence type="predicted"/>
<feature type="region of interest" description="Disordered" evidence="1">
    <location>
        <begin position="43"/>
        <end position="65"/>
    </location>
</feature>
<reference evidence="2 3" key="1">
    <citation type="submission" date="2020-08" db="EMBL/GenBank/DDBJ databases">
        <title>Sphingobacterium sp. DN00404 isolated from aquaculture water.</title>
        <authorList>
            <person name="Zhang M."/>
        </authorList>
    </citation>
    <scope>NUCLEOTIDE SEQUENCE [LARGE SCALE GENOMIC DNA]</scope>
    <source>
        <strain evidence="2 3">KCTC 32294</strain>
    </source>
</reference>
<dbReference type="EMBL" id="JACNYK010000002">
    <property type="protein sequence ID" value="MBD1425766.1"/>
    <property type="molecule type" value="Genomic_DNA"/>
</dbReference>
<name>A0ABR7Y391_9SPHI</name>
<sequence length="65" mass="7991">MKLNDLSYTTPEPERTRHLVEYKLPLSVKWIDVVLYRRDEQHQKQSEMERIKNDPDLQHLIQQYP</sequence>
<accession>A0ABR7Y391</accession>
<evidence type="ECO:0000313" key="2">
    <source>
        <dbReference type="EMBL" id="MBD1425766.1"/>
    </source>
</evidence>
<evidence type="ECO:0000313" key="3">
    <source>
        <dbReference type="Proteomes" id="UP000606494"/>
    </source>
</evidence>
<comment type="caution">
    <text evidence="2">The sequence shown here is derived from an EMBL/GenBank/DDBJ whole genome shotgun (WGS) entry which is preliminary data.</text>
</comment>
<dbReference type="RefSeq" id="WP_190308900.1">
    <property type="nucleotide sequence ID" value="NZ_JACNYK010000002.1"/>
</dbReference>
<organism evidence="2 3">
    <name type="scientific">Sphingobacterium arenae</name>
    <dbReference type="NCBI Taxonomy" id="1280598"/>
    <lineage>
        <taxon>Bacteria</taxon>
        <taxon>Pseudomonadati</taxon>
        <taxon>Bacteroidota</taxon>
        <taxon>Sphingobacteriia</taxon>
        <taxon>Sphingobacteriales</taxon>
        <taxon>Sphingobacteriaceae</taxon>
        <taxon>Sphingobacterium</taxon>
    </lineage>
</organism>